<feature type="signal peptide" evidence="1">
    <location>
        <begin position="1"/>
        <end position="21"/>
    </location>
</feature>
<sequence length="281" mass="32748">MKALKCVLSMAILIIAVGGCSKDSAISKDPVIVEENNPGKLIEVKSWYQSYTNGSISTSKKEWEYWKYDNSGKLLSSKTYETYSYDNSSGYPITKVFTYDTDGTVNHCNIEQGASKFTKKYYYNMDKSISSEEDWINSRLMDTHTFTYKEGKISEIHTDNWFAIYKYDAKSLPVTIDYFRSDKKPWVTHTYTYDDRGSLTKKSYHSLETGARMVYYTAAYEYDNKGRVSKKTFRDGIGLDFDYEVVSQYNDKDQLLSQKIRTISNAVYSDWMYITYDYTYQ</sequence>
<comment type="caution">
    <text evidence="2">The sequence shown here is derived from an EMBL/GenBank/DDBJ whole genome shotgun (WGS) entry which is preliminary data.</text>
</comment>
<evidence type="ECO:0000313" key="2">
    <source>
        <dbReference type="EMBL" id="PVH25146.1"/>
    </source>
</evidence>
<dbReference type="OrthoDB" id="6225685at2"/>
<reference evidence="2 3" key="1">
    <citation type="submission" date="2018-04" db="EMBL/GenBank/DDBJ databases">
        <title>Sphingobacterium cortibacter sp. nov.</title>
        <authorList>
            <person name="Li Y."/>
        </authorList>
    </citation>
    <scope>NUCLEOTIDE SEQUENCE [LARGE SCALE GENOMIC DNA]</scope>
    <source>
        <strain evidence="2 3">2c-3</strain>
    </source>
</reference>
<dbReference type="RefSeq" id="WP_116775735.1">
    <property type="nucleotide sequence ID" value="NZ_QDKG01000003.1"/>
</dbReference>
<evidence type="ECO:0000313" key="3">
    <source>
        <dbReference type="Proteomes" id="UP000245627"/>
    </source>
</evidence>
<keyword evidence="3" id="KW-1185">Reference proteome</keyword>
<keyword evidence="1" id="KW-0732">Signal</keyword>
<dbReference type="Proteomes" id="UP000245627">
    <property type="component" value="Unassembled WGS sequence"/>
</dbReference>
<evidence type="ECO:0008006" key="4">
    <source>
        <dbReference type="Google" id="ProtNLM"/>
    </source>
</evidence>
<organism evidence="2 3">
    <name type="scientific">Sphingobacterium corticibacter</name>
    <dbReference type="NCBI Taxonomy" id="2171749"/>
    <lineage>
        <taxon>Bacteria</taxon>
        <taxon>Pseudomonadati</taxon>
        <taxon>Bacteroidota</taxon>
        <taxon>Sphingobacteriia</taxon>
        <taxon>Sphingobacteriales</taxon>
        <taxon>Sphingobacteriaceae</taxon>
        <taxon>Sphingobacterium</taxon>
    </lineage>
</organism>
<protein>
    <recommendedName>
        <fullName evidence="4">DUF4595 domain-containing protein</fullName>
    </recommendedName>
</protein>
<dbReference type="Gene3D" id="2.180.10.10">
    <property type="entry name" value="RHS repeat-associated core"/>
    <property type="match status" value="1"/>
</dbReference>
<name>A0A2T8HI70_9SPHI</name>
<dbReference type="EMBL" id="QDKG01000003">
    <property type="protein sequence ID" value="PVH25146.1"/>
    <property type="molecule type" value="Genomic_DNA"/>
</dbReference>
<dbReference type="AlphaFoldDB" id="A0A2T8HI70"/>
<evidence type="ECO:0000256" key="1">
    <source>
        <dbReference type="SAM" id="SignalP"/>
    </source>
</evidence>
<feature type="chain" id="PRO_5015773827" description="DUF4595 domain-containing protein" evidence="1">
    <location>
        <begin position="22"/>
        <end position="281"/>
    </location>
</feature>
<proteinExistence type="predicted"/>
<gene>
    <name evidence="2" type="ORF">DC487_09450</name>
</gene>
<accession>A0A2T8HI70</accession>
<dbReference type="PROSITE" id="PS51257">
    <property type="entry name" value="PROKAR_LIPOPROTEIN"/>
    <property type="match status" value="1"/>
</dbReference>